<comment type="catalytic activity">
    <reaction evidence="12 13">
        <text>(S)-2,3,4,5-tetrahydrodipicolinate + NAD(+) + H2O = (2S,4S)-4-hydroxy-2,3,4,5-tetrahydrodipicolinate + NADH + H(+)</text>
        <dbReference type="Rhea" id="RHEA:35323"/>
        <dbReference type="ChEBI" id="CHEBI:15377"/>
        <dbReference type="ChEBI" id="CHEBI:15378"/>
        <dbReference type="ChEBI" id="CHEBI:16845"/>
        <dbReference type="ChEBI" id="CHEBI:57540"/>
        <dbReference type="ChEBI" id="CHEBI:57945"/>
        <dbReference type="ChEBI" id="CHEBI:67139"/>
        <dbReference type="EC" id="1.17.1.8"/>
    </reaction>
</comment>
<comment type="catalytic activity">
    <reaction evidence="11 13">
        <text>(S)-2,3,4,5-tetrahydrodipicolinate + NADP(+) + H2O = (2S,4S)-4-hydroxy-2,3,4,5-tetrahydrodipicolinate + NADPH + H(+)</text>
        <dbReference type="Rhea" id="RHEA:35331"/>
        <dbReference type="ChEBI" id="CHEBI:15377"/>
        <dbReference type="ChEBI" id="CHEBI:15378"/>
        <dbReference type="ChEBI" id="CHEBI:16845"/>
        <dbReference type="ChEBI" id="CHEBI:57783"/>
        <dbReference type="ChEBI" id="CHEBI:58349"/>
        <dbReference type="ChEBI" id="CHEBI:67139"/>
        <dbReference type="EC" id="1.17.1.8"/>
    </reaction>
</comment>
<evidence type="ECO:0000256" key="13">
    <source>
        <dbReference type="HAMAP-Rule" id="MF_00102"/>
    </source>
</evidence>
<dbReference type="CDD" id="cd02274">
    <property type="entry name" value="DHDPR_N"/>
    <property type="match status" value="1"/>
</dbReference>
<dbReference type="InterPro" id="IPR036291">
    <property type="entry name" value="NAD(P)-bd_dom_sf"/>
</dbReference>
<evidence type="ECO:0000256" key="2">
    <source>
        <dbReference type="ARBA" id="ARBA00022490"/>
    </source>
</evidence>
<keyword evidence="7 13" id="KW-0520">NAD</keyword>
<evidence type="ECO:0000259" key="15">
    <source>
        <dbReference type="Pfam" id="PF05173"/>
    </source>
</evidence>
<feature type="binding site" evidence="13">
    <location>
        <position position="154"/>
    </location>
    <ligand>
        <name>(S)-2,3,4,5-tetrahydrodipicolinate</name>
        <dbReference type="ChEBI" id="CHEBI:16845"/>
    </ligand>
</feature>
<organism evidence="16 17">
    <name type="scientific">Orenia metallireducens</name>
    <dbReference type="NCBI Taxonomy" id="1413210"/>
    <lineage>
        <taxon>Bacteria</taxon>
        <taxon>Bacillati</taxon>
        <taxon>Bacillota</taxon>
        <taxon>Clostridia</taxon>
        <taxon>Halanaerobiales</taxon>
        <taxon>Halobacteroidaceae</taxon>
        <taxon>Orenia</taxon>
    </lineage>
</organism>
<dbReference type="AlphaFoldDB" id="A0A285FKH9"/>
<evidence type="ECO:0000256" key="1">
    <source>
        <dbReference type="ARBA" id="ARBA00006642"/>
    </source>
</evidence>
<evidence type="ECO:0000313" key="16">
    <source>
        <dbReference type="EMBL" id="SNY11728.1"/>
    </source>
</evidence>
<evidence type="ECO:0000256" key="11">
    <source>
        <dbReference type="ARBA" id="ARBA00049080"/>
    </source>
</evidence>
<dbReference type="SUPFAM" id="SSF51735">
    <property type="entry name" value="NAD(P)-binding Rossmann-fold domains"/>
    <property type="match status" value="1"/>
</dbReference>
<keyword evidence="17" id="KW-1185">Reference proteome</keyword>
<dbReference type="EC" id="1.17.1.8" evidence="10 13"/>
<name>A0A285FKH9_9FIRM</name>
<keyword evidence="2 13" id="KW-0963">Cytoplasm</keyword>
<dbReference type="Pfam" id="PF01113">
    <property type="entry name" value="DapB_N"/>
    <property type="match status" value="1"/>
</dbReference>
<proteinExistence type="inferred from homology"/>
<keyword evidence="8 13" id="KW-0457">Lysine biosynthesis</keyword>
<keyword evidence="3 13" id="KW-0028">Amino-acid biosynthesis</keyword>
<reference evidence="17" key="1">
    <citation type="submission" date="2017-09" db="EMBL/GenBank/DDBJ databases">
        <authorList>
            <person name="Varghese N."/>
            <person name="Submissions S."/>
        </authorList>
    </citation>
    <scope>NUCLEOTIDE SEQUENCE [LARGE SCALE GENOMIC DNA]</scope>
    <source>
        <strain evidence="17">MSL47</strain>
    </source>
</reference>
<keyword evidence="6 13" id="KW-0560">Oxidoreductase</keyword>
<dbReference type="OrthoDB" id="9790352at2"/>
<dbReference type="GO" id="GO:0005829">
    <property type="term" value="C:cytosol"/>
    <property type="evidence" value="ECO:0007669"/>
    <property type="project" value="TreeGrafter"/>
</dbReference>
<accession>A0A285FKH9</accession>
<comment type="subcellular location">
    <subcellularLocation>
        <location evidence="13">Cytoplasm</location>
    </subcellularLocation>
</comment>
<dbReference type="Gene3D" id="3.40.50.720">
    <property type="entry name" value="NAD(P)-binding Rossmann-like Domain"/>
    <property type="match status" value="1"/>
</dbReference>
<evidence type="ECO:0000256" key="10">
    <source>
        <dbReference type="ARBA" id="ARBA00038983"/>
    </source>
</evidence>
<comment type="function">
    <text evidence="13">Catalyzes the conversion of 4-hydroxy-tetrahydrodipicolinate (HTPA) to tetrahydrodipicolinate.</text>
</comment>
<dbReference type="GO" id="GO:0019877">
    <property type="term" value="P:diaminopimelate biosynthetic process"/>
    <property type="evidence" value="ECO:0007669"/>
    <property type="project" value="UniProtKB-UniRule"/>
</dbReference>
<dbReference type="InterPro" id="IPR023940">
    <property type="entry name" value="DHDPR_bac"/>
</dbReference>
<dbReference type="UniPathway" id="UPA00034">
    <property type="reaction ID" value="UER00018"/>
</dbReference>
<dbReference type="Proteomes" id="UP000219573">
    <property type="component" value="Unassembled WGS sequence"/>
</dbReference>
<dbReference type="GO" id="GO:0050661">
    <property type="term" value="F:NADP binding"/>
    <property type="evidence" value="ECO:0007669"/>
    <property type="project" value="UniProtKB-UniRule"/>
</dbReference>
<keyword evidence="5 13" id="KW-0220">Diaminopimelate biosynthesis</keyword>
<dbReference type="InterPro" id="IPR022663">
    <property type="entry name" value="DapB_C"/>
</dbReference>
<comment type="caution">
    <text evidence="13">Was originally thought to be a dihydrodipicolinate reductase (DHDPR), catalyzing the conversion of dihydrodipicolinate to tetrahydrodipicolinate. However, it was shown in E.coli that the substrate of the enzymatic reaction is not dihydrodipicolinate (DHDP) but in fact (2S,4S)-4-hydroxy-2,3,4,5-tetrahydrodipicolinic acid (HTPA), the product released by the DapA-catalyzed reaction.</text>
</comment>
<dbReference type="FunFam" id="3.30.360.10:FF:000009">
    <property type="entry name" value="4-hydroxy-tetrahydrodipicolinate reductase"/>
    <property type="match status" value="1"/>
</dbReference>
<evidence type="ECO:0000256" key="8">
    <source>
        <dbReference type="ARBA" id="ARBA00023154"/>
    </source>
</evidence>
<dbReference type="Gene3D" id="3.30.360.10">
    <property type="entry name" value="Dihydrodipicolinate Reductase, domain 2"/>
    <property type="match status" value="1"/>
</dbReference>
<dbReference type="HAMAP" id="MF_00102">
    <property type="entry name" value="DapB"/>
    <property type="match status" value="1"/>
</dbReference>
<evidence type="ECO:0000256" key="3">
    <source>
        <dbReference type="ARBA" id="ARBA00022605"/>
    </source>
</evidence>
<evidence type="ECO:0000256" key="7">
    <source>
        <dbReference type="ARBA" id="ARBA00023027"/>
    </source>
</evidence>
<evidence type="ECO:0000256" key="5">
    <source>
        <dbReference type="ARBA" id="ARBA00022915"/>
    </source>
</evidence>
<dbReference type="RefSeq" id="WP_097016392.1">
    <property type="nucleotide sequence ID" value="NZ_OBDZ01000002.1"/>
</dbReference>
<dbReference type="SUPFAM" id="SSF55347">
    <property type="entry name" value="Glyceraldehyde-3-phosphate dehydrogenase-like, C-terminal domain"/>
    <property type="match status" value="1"/>
</dbReference>
<dbReference type="InterPro" id="IPR022664">
    <property type="entry name" value="DapB_N_CS"/>
</dbReference>
<keyword evidence="4 13" id="KW-0521">NADP</keyword>
<dbReference type="PIRSF" id="PIRSF000161">
    <property type="entry name" value="DHPR"/>
    <property type="match status" value="1"/>
</dbReference>
<feature type="active site" description="Proton donor/acceptor" evidence="13">
    <location>
        <position position="153"/>
    </location>
</feature>
<feature type="active site" description="Proton donor" evidence="13">
    <location>
        <position position="157"/>
    </location>
</feature>
<evidence type="ECO:0000259" key="14">
    <source>
        <dbReference type="Pfam" id="PF01113"/>
    </source>
</evidence>
<feature type="domain" description="Dihydrodipicolinate reductase N-terminal" evidence="14">
    <location>
        <begin position="3"/>
        <end position="126"/>
    </location>
</feature>
<comment type="similarity">
    <text evidence="1 13">Belongs to the DapB family.</text>
</comment>
<dbReference type="GO" id="GO:0016726">
    <property type="term" value="F:oxidoreductase activity, acting on CH or CH2 groups, NAD or NADP as acceptor"/>
    <property type="evidence" value="ECO:0007669"/>
    <property type="project" value="UniProtKB-UniRule"/>
</dbReference>
<dbReference type="GO" id="GO:0008839">
    <property type="term" value="F:4-hydroxy-tetrahydrodipicolinate reductase"/>
    <property type="evidence" value="ECO:0007669"/>
    <property type="project" value="UniProtKB-UniRule"/>
</dbReference>
<feature type="binding site" evidence="13">
    <location>
        <position position="34"/>
    </location>
    <ligand>
        <name>NAD(+)</name>
        <dbReference type="ChEBI" id="CHEBI:57540"/>
    </ligand>
</feature>
<evidence type="ECO:0000313" key="17">
    <source>
        <dbReference type="Proteomes" id="UP000219573"/>
    </source>
</evidence>
<comment type="subunit">
    <text evidence="13">Homotetramer.</text>
</comment>
<dbReference type="GO" id="GO:0051287">
    <property type="term" value="F:NAD binding"/>
    <property type="evidence" value="ECO:0007669"/>
    <property type="project" value="UniProtKB-UniRule"/>
</dbReference>
<dbReference type="GO" id="GO:0009089">
    <property type="term" value="P:lysine biosynthetic process via diaminopimelate"/>
    <property type="evidence" value="ECO:0007669"/>
    <property type="project" value="UniProtKB-UniRule"/>
</dbReference>
<feature type="domain" description="Dihydrodipicolinate reductase C-terminal" evidence="15">
    <location>
        <begin position="129"/>
        <end position="262"/>
    </location>
</feature>
<evidence type="ECO:0000256" key="4">
    <source>
        <dbReference type="ARBA" id="ARBA00022857"/>
    </source>
</evidence>
<dbReference type="PROSITE" id="PS01298">
    <property type="entry name" value="DAPB"/>
    <property type="match status" value="1"/>
</dbReference>
<dbReference type="InterPro" id="IPR000846">
    <property type="entry name" value="DapB_N"/>
</dbReference>
<feature type="binding site" evidence="13">
    <location>
        <begin position="123"/>
        <end position="126"/>
    </location>
    <ligand>
        <name>NAD(+)</name>
        <dbReference type="ChEBI" id="CHEBI:57540"/>
    </ligand>
</feature>
<protein>
    <recommendedName>
        <fullName evidence="10 13">4-hydroxy-tetrahydrodipicolinate reductase</fullName>
        <shortName evidence="13">HTPA reductase</shortName>
        <ecNumber evidence="10 13">1.17.1.8</ecNumber>
    </recommendedName>
</protein>
<dbReference type="PANTHER" id="PTHR20836:SF0">
    <property type="entry name" value="4-HYDROXY-TETRAHYDRODIPICOLINATE REDUCTASE 1, CHLOROPLASTIC-RELATED"/>
    <property type="match status" value="1"/>
</dbReference>
<feature type="binding site" evidence="13">
    <location>
        <begin position="97"/>
        <end position="99"/>
    </location>
    <ligand>
        <name>NAD(+)</name>
        <dbReference type="ChEBI" id="CHEBI:57540"/>
    </ligand>
</feature>
<dbReference type="Pfam" id="PF05173">
    <property type="entry name" value="DapB_C"/>
    <property type="match status" value="1"/>
</dbReference>
<dbReference type="STRING" id="1413210.U472_06660"/>
<sequence>MKKIIVTGANGKMGQEVIRMISEQEDFELVGAVDVSNVGDDIHQLLGIDAPAVEISDDLALTLEKTDANVLVDFTNVTVVMDNVKVAMEKEIDVVVGATGITEVDLDRIKEMNQGATNKVIIAPNFAIGAILMMQFAKQAAKFMDHVEIIELHHDRKIDAPSGTAIKTAELIGENLSKDKNEIEQIEKISGARGGEHDNIHIHSVRLPGLVAHQEVIFGGLGQTLTIRHDSINRKSFMPGVELAIRKLEEIEGVVYGLDNVIDL</sequence>
<comment type="caution">
    <text evidence="13">Lacks conserved residue(s) required for the propagation of feature annotation.</text>
</comment>
<comment type="pathway">
    <text evidence="9 13">Amino-acid biosynthesis; L-lysine biosynthesis via DAP pathway; (S)-tetrahydrodipicolinate from L-aspartate: step 4/4.</text>
</comment>
<dbReference type="PANTHER" id="PTHR20836">
    <property type="entry name" value="DIHYDRODIPICOLINATE REDUCTASE"/>
    <property type="match status" value="1"/>
</dbReference>
<feature type="binding site" evidence="13">
    <location>
        <begin position="8"/>
        <end position="13"/>
    </location>
    <ligand>
        <name>NAD(+)</name>
        <dbReference type="ChEBI" id="CHEBI:57540"/>
    </ligand>
</feature>
<evidence type="ECO:0000256" key="12">
    <source>
        <dbReference type="ARBA" id="ARBA00049396"/>
    </source>
</evidence>
<evidence type="ECO:0000256" key="6">
    <source>
        <dbReference type="ARBA" id="ARBA00023002"/>
    </source>
</evidence>
<dbReference type="EMBL" id="OBDZ01000002">
    <property type="protein sequence ID" value="SNY11728.1"/>
    <property type="molecule type" value="Genomic_DNA"/>
</dbReference>
<feature type="binding site" evidence="13">
    <location>
        <begin position="163"/>
        <end position="164"/>
    </location>
    <ligand>
        <name>(S)-2,3,4,5-tetrahydrodipicolinate</name>
        <dbReference type="ChEBI" id="CHEBI:16845"/>
    </ligand>
</feature>
<gene>
    <name evidence="13" type="primary">dapB</name>
    <name evidence="16" type="ORF">SAMN06265827_102128</name>
</gene>
<evidence type="ECO:0000256" key="9">
    <source>
        <dbReference type="ARBA" id="ARBA00037922"/>
    </source>
</evidence>
<dbReference type="NCBIfam" id="TIGR00036">
    <property type="entry name" value="dapB"/>
    <property type="match status" value="1"/>
</dbReference>